<keyword evidence="3" id="KW-1185">Reference proteome</keyword>
<dbReference type="AlphaFoldDB" id="Q3HKF4"/>
<gene>
    <name evidence="2" type="ordered locus">RSP_4262</name>
</gene>
<dbReference type="OrthoDB" id="9785847at2"/>
<dbReference type="InterPro" id="IPR050471">
    <property type="entry name" value="AB_hydrolase"/>
</dbReference>
<dbReference type="GeneID" id="4796479"/>
<dbReference type="RefSeq" id="WP_002724725.1">
    <property type="nucleotide sequence ID" value="NC_009008.1"/>
</dbReference>
<dbReference type="PANTHER" id="PTHR43433:SF5">
    <property type="entry name" value="AB HYDROLASE-1 DOMAIN-CONTAINING PROTEIN"/>
    <property type="match status" value="1"/>
</dbReference>
<evidence type="ECO:0000313" key="3">
    <source>
        <dbReference type="Proteomes" id="UP000002703"/>
    </source>
</evidence>
<dbReference type="SUPFAM" id="SSF53474">
    <property type="entry name" value="alpha/beta-Hydrolases"/>
    <property type="match status" value="1"/>
</dbReference>
<organism evidence="2 3">
    <name type="scientific">Cereibacter sphaeroides (strain ATCC 17023 / DSM 158 / JCM 6121 / CCUG 31486 / LMG 2827 / NBRC 12203 / NCIMB 8253 / ATH 2.4.1.)</name>
    <name type="common">Rhodobacter sphaeroides</name>
    <dbReference type="NCBI Taxonomy" id="272943"/>
    <lineage>
        <taxon>Bacteria</taxon>
        <taxon>Pseudomonadati</taxon>
        <taxon>Pseudomonadota</taxon>
        <taxon>Alphaproteobacteria</taxon>
        <taxon>Rhodobacterales</taxon>
        <taxon>Paracoccaceae</taxon>
        <taxon>Cereibacter</taxon>
    </lineage>
</organism>
<name>Q3HKF4_CERS4</name>
<keyword evidence="2" id="KW-0614">Plasmid</keyword>
<dbReference type="Proteomes" id="UP000002703">
    <property type="component" value="Plasmid E"/>
</dbReference>
<proteinExistence type="predicted"/>
<dbReference type="PRINTS" id="PR00111">
    <property type="entry name" value="ABHYDROLASE"/>
</dbReference>
<protein>
    <submittedName>
        <fullName evidence="2">Esterase/lipase/thioesterase</fullName>
    </submittedName>
</protein>
<dbReference type="Gene3D" id="3.40.50.1820">
    <property type="entry name" value="alpha/beta hydrolase"/>
    <property type="match status" value="1"/>
</dbReference>
<evidence type="ECO:0000259" key="1">
    <source>
        <dbReference type="Pfam" id="PF00561"/>
    </source>
</evidence>
<reference evidence="2 3" key="2">
    <citation type="journal article" date="2012" name="J. Bacteriol.">
        <title>Revised Sequence and Annotation of the Rhodobacter sphaeroides 2.4.1 Genome.</title>
        <authorList>
            <person name="Kontur W.S."/>
            <person name="Schackwitz W.S."/>
            <person name="Ivanova N."/>
            <person name="Martin J."/>
            <person name="Labutti K."/>
            <person name="Deshpande S."/>
            <person name="Tice H.N."/>
            <person name="Pennacchio C."/>
            <person name="Sodergren E."/>
            <person name="Weinstock G.M."/>
            <person name="Noguera D.R."/>
            <person name="Donohue T.J."/>
        </authorList>
    </citation>
    <scope>NUCLEOTIDE SEQUENCE [LARGE SCALE GENOMIC DNA]</scope>
    <source>
        <strain evidence="3">ATCC 17023 / DSM 158 / JCM 6121 / CCUG 31486 / LMG 2827 / NBRC 12203 / NCIMB 8253 / ATH 2.4.1.</strain>
    </source>
</reference>
<sequence>MSKIEHVHHKGARVGYRDDGEGKPLILVHGTGGDGEANFDGLLPHLSRRRVLRPDYAGSGLTVDAAEVLTVDHLVHQVIATVDHAGIDSFDLAGFSLGSAVAVRLAALHPGRVDRLVLIGGFIHAADPRSRLQFKLWADLARKDPATLARLMMLTGFSYAFLSAITDLDSVIAGMVSGGNWEGVARQAELDLRVDVSRELGRVKAPTLVIGNRCDQMVDPAASIALAAGIADATLAWLEGPHLALMERPDVAADLLMRHLAD</sequence>
<reference evidence="3" key="1">
    <citation type="submission" date="2005-10" db="EMBL/GenBank/DDBJ databases">
        <title>Finished sequence of plasmid E of Rhodobacter sphaeroides 2.4.1.</title>
        <authorList>
            <person name="Copeland A."/>
            <person name="Lucas S."/>
            <person name="Lapidus A."/>
            <person name="Barry K."/>
            <person name="Detter J.C."/>
            <person name="Glavina T."/>
            <person name="Hammon N."/>
            <person name="Israni S."/>
            <person name="Pitluck S."/>
            <person name="Richardson P."/>
            <person name="Mackenzie C."/>
            <person name="Choudhary M."/>
            <person name="Larimer F."/>
            <person name="Hauser L.J."/>
            <person name="Land M."/>
            <person name="Donohue T.J."/>
            <person name="Kaplan S."/>
        </authorList>
    </citation>
    <scope>NUCLEOTIDE SEQUENCE [LARGE SCALE GENOMIC DNA]</scope>
    <source>
        <strain evidence="3">ATCC 17023 / DSM 158 / JCM 6121 / CCUG 31486 / LMG 2827 / NBRC 12203 / NCIMB 8253 / ATH 2.4.1.</strain>
        <plasmid evidence="3">E</plasmid>
    </source>
</reference>
<dbReference type="KEGG" id="rsp:RSP_4262"/>
<dbReference type="ESTHER" id="rhos4-q3hkf4">
    <property type="family name" value="6_AlphaBeta_hydrolase"/>
</dbReference>
<evidence type="ECO:0000313" key="2">
    <source>
        <dbReference type="EMBL" id="ABA81790.1"/>
    </source>
</evidence>
<dbReference type="PATRIC" id="fig|272943.9.peg.4370"/>
<dbReference type="EnsemblBacteria" id="ABA81790">
    <property type="protein sequence ID" value="ABA81790"/>
    <property type="gene ID" value="RSP_4262"/>
</dbReference>
<accession>Q3HKF4</accession>
<dbReference type="Pfam" id="PF00561">
    <property type="entry name" value="Abhydrolase_1"/>
    <property type="match status" value="1"/>
</dbReference>
<dbReference type="SMR" id="Q3HKF4"/>
<feature type="domain" description="AB hydrolase-1" evidence="1">
    <location>
        <begin position="23"/>
        <end position="249"/>
    </location>
</feature>
<dbReference type="EMBL" id="DQ232587">
    <property type="protein sequence ID" value="ABA81790.1"/>
    <property type="molecule type" value="Genomic_DNA"/>
</dbReference>
<geneLocation type="plasmid" evidence="2 3">
    <name>E</name>
</geneLocation>
<dbReference type="PhylomeDB" id="Q3HKF4"/>
<dbReference type="InterPro" id="IPR029058">
    <property type="entry name" value="AB_hydrolase_fold"/>
</dbReference>
<dbReference type="PANTHER" id="PTHR43433">
    <property type="entry name" value="HYDROLASE, ALPHA/BETA FOLD FAMILY PROTEIN"/>
    <property type="match status" value="1"/>
</dbReference>
<dbReference type="InterPro" id="IPR000073">
    <property type="entry name" value="AB_hydrolase_1"/>
</dbReference>